<evidence type="ECO:0000313" key="3">
    <source>
        <dbReference type="Proteomes" id="UP000077202"/>
    </source>
</evidence>
<dbReference type="InterPro" id="IPR054722">
    <property type="entry name" value="PolX-like_BBD"/>
</dbReference>
<protein>
    <recommendedName>
        <fullName evidence="1">Retrovirus-related Pol polyprotein from transposon TNT 1-94-like beta-barrel domain-containing protein</fullName>
    </recommendedName>
</protein>
<dbReference type="Proteomes" id="UP000077202">
    <property type="component" value="Unassembled WGS sequence"/>
</dbReference>
<sequence>MRRVKVQANAVLEQDDSGDNLADYESVDLEANIAIRKSQNYLLDTGASSHVTGDKTTLSSFQPTVSRSGVSTVNGTRLVVVGKEGVYDMLEDPTSVALIEDPSDSESTSSDAIDLWHKCLCHIRH</sequence>
<name>A0A176VHQ3_MARPO</name>
<evidence type="ECO:0000313" key="2">
    <source>
        <dbReference type="EMBL" id="OAE20469.1"/>
    </source>
</evidence>
<proteinExistence type="predicted"/>
<dbReference type="EMBL" id="LVLJ01003604">
    <property type="protein sequence ID" value="OAE20469.1"/>
    <property type="molecule type" value="Genomic_DNA"/>
</dbReference>
<feature type="domain" description="Retrovirus-related Pol polyprotein from transposon TNT 1-94-like beta-barrel" evidence="1">
    <location>
        <begin position="41"/>
        <end position="87"/>
    </location>
</feature>
<gene>
    <name evidence="2" type="ORF">AXG93_4698s1190</name>
</gene>
<dbReference type="AlphaFoldDB" id="A0A176VHQ3"/>
<evidence type="ECO:0000259" key="1">
    <source>
        <dbReference type="Pfam" id="PF22936"/>
    </source>
</evidence>
<comment type="caution">
    <text evidence="2">The sequence shown here is derived from an EMBL/GenBank/DDBJ whole genome shotgun (WGS) entry which is preliminary data.</text>
</comment>
<dbReference type="Pfam" id="PF22936">
    <property type="entry name" value="Pol_BBD"/>
    <property type="match status" value="1"/>
</dbReference>
<accession>A0A176VHQ3</accession>
<reference evidence="2" key="1">
    <citation type="submission" date="2016-03" db="EMBL/GenBank/DDBJ databases">
        <title>Mechanisms controlling the formation of the plant cell surface in tip-growing cells are functionally conserved among land plants.</title>
        <authorList>
            <person name="Honkanen S."/>
            <person name="Jones V.A."/>
            <person name="Morieri G."/>
            <person name="Champion C."/>
            <person name="Hetherington A.J."/>
            <person name="Kelly S."/>
            <person name="Saint-Marcoux D."/>
            <person name="Proust H."/>
            <person name="Prescott H."/>
            <person name="Dolan L."/>
        </authorList>
    </citation>
    <scope>NUCLEOTIDE SEQUENCE [LARGE SCALE GENOMIC DNA]</scope>
    <source>
        <tissue evidence="2">Whole gametophyte</tissue>
    </source>
</reference>
<keyword evidence="3" id="KW-1185">Reference proteome</keyword>
<organism evidence="2 3">
    <name type="scientific">Marchantia polymorpha subsp. ruderalis</name>
    <dbReference type="NCBI Taxonomy" id="1480154"/>
    <lineage>
        <taxon>Eukaryota</taxon>
        <taxon>Viridiplantae</taxon>
        <taxon>Streptophyta</taxon>
        <taxon>Embryophyta</taxon>
        <taxon>Marchantiophyta</taxon>
        <taxon>Marchantiopsida</taxon>
        <taxon>Marchantiidae</taxon>
        <taxon>Marchantiales</taxon>
        <taxon>Marchantiaceae</taxon>
        <taxon>Marchantia</taxon>
    </lineage>
</organism>